<dbReference type="GO" id="GO:0005737">
    <property type="term" value="C:cytoplasm"/>
    <property type="evidence" value="ECO:0007669"/>
    <property type="project" value="TreeGrafter"/>
</dbReference>
<evidence type="ECO:0000313" key="3">
    <source>
        <dbReference type="EMBL" id="KAF7267634.1"/>
    </source>
</evidence>
<dbReference type="OrthoDB" id="206598at2759"/>
<dbReference type="CDD" id="cd02440">
    <property type="entry name" value="AdoMet_MTases"/>
    <property type="match status" value="1"/>
</dbReference>
<dbReference type="Gene3D" id="3.40.50.150">
    <property type="entry name" value="Vaccinia Virus protein VP39"/>
    <property type="match status" value="1"/>
</dbReference>
<dbReference type="SUPFAM" id="SSF47616">
    <property type="entry name" value="GST C-terminal domain-like"/>
    <property type="match status" value="1"/>
</dbReference>
<dbReference type="Proteomes" id="UP000625711">
    <property type="component" value="Unassembled WGS sequence"/>
</dbReference>
<evidence type="ECO:0000256" key="1">
    <source>
        <dbReference type="ARBA" id="ARBA00008797"/>
    </source>
</evidence>
<keyword evidence="4" id="KW-1185">Reference proteome</keyword>
<dbReference type="PANTHER" id="PTHR13369">
    <property type="match status" value="1"/>
</dbReference>
<evidence type="ECO:0000259" key="2">
    <source>
        <dbReference type="Pfam" id="PF13679"/>
    </source>
</evidence>
<gene>
    <name evidence="3" type="ORF">GWI33_019126</name>
</gene>
<dbReference type="InterPro" id="IPR036282">
    <property type="entry name" value="Glutathione-S-Trfase_C_sf"/>
</dbReference>
<proteinExistence type="inferred from homology"/>
<evidence type="ECO:0000313" key="4">
    <source>
        <dbReference type="Proteomes" id="UP000625711"/>
    </source>
</evidence>
<dbReference type="InterPro" id="IPR025714">
    <property type="entry name" value="Methyltranfer_dom"/>
</dbReference>
<name>A0A834HUZ6_RHYFE</name>
<dbReference type="EMBL" id="JAACXV010014401">
    <property type="protein sequence ID" value="KAF7267634.1"/>
    <property type="molecule type" value="Genomic_DNA"/>
</dbReference>
<feature type="domain" description="Methyltransferase" evidence="2">
    <location>
        <begin position="260"/>
        <end position="383"/>
    </location>
</feature>
<sequence>MCNIIQVATRQICKLSDQESIRNLLGFREACLVACAESSVWTKFCEIDITDTIDELLNNNFINNDECTIPETILKYENHLTQPVRIHNIYKIARNNVQDKSLKSSTPRKDLNVPHDFAEGPYISLADVILYPCYAIVFKYFNSIELSAIPLTKAWFGRVQTLSFPEPNVKFIPSVRNVSNIIIPVVKNVSLYNADPTRIIPVKHTKQYKIENALNTIQDFEDIIKNDIIPYGSSTDFNWQTVPMEVNPKGGSLPVKRADRKCQQLENLTKAVLRVVGDKEYRIVDFCSGSGHLGLLIAYLLPKCCVILVENKEKSLARARETVDKLKLQNVVVVQSNLDYFVGSFHLGIALHACGLASDLVMQMCIKNQADFICCPCCYGGIKNCHEVLYPRSTRFREIFRSNEEQYFNLAHAADQTHETENAKTKQGYFCMDIVDTDRRLYAEDCGYKVFLGKLQPVSCTNKNNLLVGLYNNIS</sequence>
<dbReference type="PANTHER" id="PTHR13369:SF0">
    <property type="entry name" value="GLUTATHIONE S-TRANSFERASE C-TERMINAL DOMAIN-CONTAINING PROTEIN"/>
    <property type="match status" value="1"/>
</dbReference>
<dbReference type="AlphaFoldDB" id="A0A834HUZ6"/>
<dbReference type="SUPFAM" id="SSF53335">
    <property type="entry name" value="S-adenosyl-L-methionine-dependent methyltransferases"/>
    <property type="match status" value="1"/>
</dbReference>
<dbReference type="Pfam" id="PF13679">
    <property type="entry name" value="Methyltransf_32"/>
    <property type="match status" value="1"/>
</dbReference>
<dbReference type="InterPro" id="IPR029063">
    <property type="entry name" value="SAM-dependent_MTases_sf"/>
</dbReference>
<protein>
    <recommendedName>
        <fullName evidence="2">Methyltransferase domain-containing protein</fullName>
    </recommendedName>
</protein>
<comment type="caution">
    <text evidence="3">The sequence shown here is derived from an EMBL/GenBank/DDBJ whole genome shotgun (WGS) entry which is preliminary data.</text>
</comment>
<organism evidence="3 4">
    <name type="scientific">Rhynchophorus ferrugineus</name>
    <name type="common">Red palm weevil</name>
    <name type="synonym">Curculio ferrugineus</name>
    <dbReference type="NCBI Taxonomy" id="354439"/>
    <lineage>
        <taxon>Eukaryota</taxon>
        <taxon>Metazoa</taxon>
        <taxon>Ecdysozoa</taxon>
        <taxon>Arthropoda</taxon>
        <taxon>Hexapoda</taxon>
        <taxon>Insecta</taxon>
        <taxon>Pterygota</taxon>
        <taxon>Neoptera</taxon>
        <taxon>Endopterygota</taxon>
        <taxon>Coleoptera</taxon>
        <taxon>Polyphaga</taxon>
        <taxon>Cucujiformia</taxon>
        <taxon>Curculionidae</taxon>
        <taxon>Dryophthorinae</taxon>
        <taxon>Rhynchophorus</taxon>
    </lineage>
</organism>
<reference evidence="3" key="1">
    <citation type="submission" date="2020-08" db="EMBL/GenBank/DDBJ databases">
        <title>Genome sequencing and assembly of the red palm weevil Rhynchophorus ferrugineus.</title>
        <authorList>
            <person name="Dias G.B."/>
            <person name="Bergman C.M."/>
            <person name="Manee M."/>
        </authorList>
    </citation>
    <scope>NUCLEOTIDE SEQUENCE</scope>
    <source>
        <strain evidence="3">AA-2017</strain>
        <tissue evidence="3">Whole larva</tissue>
    </source>
</reference>
<accession>A0A834HUZ6</accession>
<comment type="similarity">
    <text evidence="1">Belongs to the GSTCD family.</text>
</comment>